<dbReference type="EMBL" id="LN723682">
    <property type="protein sequence ID" value="CEP10304.1"/>
    <property type="molecule type" value="Genomic_DNA"/>
</dbReference>
<evidence type="ECO:0000313" key="1">
    <source>
        <dbReference type="EMBL" id="CEP10304.1"/>
    </source>
</evidence>
<name>A0A0B7N5H2_9FUNG</name>
<dbReference type="Proteomes" id="UP000054107">
    <property type="component" value="Unassembled WGS sequence"/>
</dbReference>
<organism evidence="1 2">
    <name type="scientific">Parasitella parasitica</name>
    <dbReference type="NCBI Taxonomy" id="35722"/>
    <lineage>
        <taxon>Eukaryota</taxon>
        <taxon>Fungi</taxon>
        <taxon>Fungi incertae sedis</taxon>
        <taxon>Mucoromycota</taxon>
        <taxon>Mucoromycotina</taxon>
        <taxon>Mucoromycetes</taxon>
        <taxon>Mucorales</taxon>
        <taxon>Mucorineae</taxon>
        <taxon>Mucoraceae</taxon>
        <taxon>Parasitella</taxon>
    </lineage>
</organism>
<gene>
    <name evidence="1" type="primary">PARPA_03962.1 scaffold 10640</name>
</gene>
<reference evidence="1 2" key="1">
    <citation type="submission" date="2014-09" db="EMBL/GenBank/DDBJ databases">
        <authorList>
            <person name="Ellenberger Sabrina"/>
        </authorList>
    </citation>
    <scope>NUCLEOTIDE SEQUENCE [LARGE SCALE GENOMIC DNA]</scope>
    <source>
        <strain evidence="1 2">CBS 412.66</strain>
    </source>
</reference>
<dbReference type="AlphaFoldDB" id="A0A0B7N5H2"/>
<evidence type="ECO:0000313" key="2">
    <source>
        <dbReference type="Proteomes" id="UP000054107"/>
    </source>
</evidence>
<proteinExistence type="predicted"/>
<protein>
    <submittedName>
        <fullName evidence="1">Uncharacterized protein</fullName>
    </submittedName>
</protein>
<sequence>MMDIIATSSLVKVISDTLLPYESNNLTPTYAFLKPLPPKIHGASSKKGLVPLWPTVIYFKSGALEPRKRFSHYQDIVQMS</sequence>
<keyword evidence="2" id="KW-1185">Reference proteome</keyword>
<accession>A0A0B7N5H2</accession>